<keyword evidence="2 4" id="KW-0012">Acyltransferase</keyword>
<dbReference type="InterPro" id="IPR000182">
    <property type="entry name" value="GNAT_dom"/>
</dbReference>
<dbReference type="PANTHER" id="PTHR43420">
    <property type="entry name" value="ACETYLTRANSFERASE"/>
    <property type="match status" value="1"/>
</dbReference>
<evidence type="ECO:0000259" key="3">
    <source>
        <dbReference type="PROSITE" id="PS51186"/>
    </source>
</evidence>
<dbReference type="Proteomes" id="UP001427805">
    <property type="component" value="Unassembled WGS sequence"/>
</dbReference>
<reference evidence="4 5" key="1">
    <citation type="submission" date="2024-05" db="EMBL/GenBank/DDBJ databases">
        <title>Sphingomonas sp. HF-S3 16S ribosomal RNA gene Genome sequencing and assembly.</title>
        <authorList>
            <person name="Lee H."/>
        </authorList>
    </citation>
    <scope>NUCLEOTIDE SEQUENCE [LARGE SCALE GENOMIC DNA]</scope>
    <source>
        <strain evidence="4 5">HF-S3</strain>
    </source>
</reference>
<sequence>MSLSFVELREGGVQDVSVVAEVMQDAFDPRYGEAWTAAQCLGMMALPGVWLVIASLDDQDVGFALSRAGGPEAELLLLATRRSARGRGVGSALLRSVIAEAKARGIEDLHLEVRSGNDAVRLYQREGFAKVGERHLYYRGRDGNSYDAHSYSRKLT</sequence>
<dbReference type="RefSeq" id="WP_346246098.1">
    <property type="nucleotide sequence ID" value="NZ_JBDIZK010000004.1"/>
</dbReference>
<dbReference type="Gene3D" id="3.40.630.30">
    <property type="match status" value="1"/>
</dbReference>
<dbReference type="GO" id="GO:0016746">
    <property type="term" value="F:acyltransferase activity"/>
    <property type="evidence" value="ECO:0007669"/>
    <property type="project" value="UniProtKB-KW"/>
</dbReference>
<organism evidence="4 5">
    <name type="scientific">Sphingomonas rustica</name>
    <dbReference type="NCBI Taxonomy" id="3103142"/>
    <lineage>
        <taxon>Bacteria</taxon>
        <taxon>Pseudomonadati</taxon>
        <taxon>Pseudomonadota</taxon>
        <taxon>Alphaproteobacteria</taxon>
        <taxon>Sphingomonadales</taxon>
        <taxon>Sphingomonadaceae</taxon>
        <taxon>Sphingomonas</taxon>
    </lineage>
</organism>
<dbReference type="CDD" id="cd04301">
    <property type="entry name" value="NAT_SF"/>
    <property type="match status" value="1"/>
</dbReference>
<evidence type="ECO:0000256" key="1">
    <source>
        <dbReference type="ARBA" id="ARBA00022679"/>
    </source>
</evidence>
<dbReference type="InterPro" id="IPR050680">
    <property type="entry name" value="YpeA/RimI_acetyltransf"/>
</dbReference>
<dbReference type="PANTHER" id="PTHR43420:SF12">
    <property type="entry name" value="N-ACETYLTRANSFERASE DOMAIN-CONTAINING PROTEIN"/>
    <property type="match status" value="1"/>
</dbReference>
<dbReference type="InterPro" id="IPR016181">
    <property type="entry name" value="Acyl_CoA_acyltransferase"/>
</dbReference>
<feature type="domain" description="N-acetyltransferase" evidence="3">
    <location>
        <begin position="6"/>
        <end position="156"/>
    </location>
</feature>
<accession>A0ABV0B8P7</accession>
<dbReference type="PROSITE" id="PS51186">
    <property type="entry name" value="GNAT"/>
    <property type="match status" value="1"/>
</dbReference>
<protein>
    <submittedName>
        <fullName evidence="4">GNAT family N-acetyltransferase</fullName>
        <ecNumber evidence="4">2.3.1.-</ecNumber>
    </submittedName>
</protein>
<keyword evidence="1 4" id="KW-0808">Transferase</keyword>
<gene>
    <name evidence="4" type="ORF">TPR58_07950</name>
</gene>
<dbReference type="EC" id="2.3.1.-" evidence="4"/>
<dbReference type="Pfam" id="PF00583">
    <property type="entry name" value="Acetyltransf_1"/>
    <property type="match status" value="1"/>
</dbReference>
<evidence type="ECO:0000313" key="5">
    <source>
        <dbReference type="Proteomes" id="UP001427805"/>
    </source>
</evidence>
<evidence type="ECO:0000313" key="4">
    <source>
        <dbReference type="EMBL" id="MEN3747096.1"/>
    </source>
</evidence>
<dbReference type="SUPFAM" id="SSF55729">
    <property type="entry name" value="Acyl-CoA N-acyltransferases (Nat)"/>
    <property type="match status" value="1"/>
</dbReference>
<dbReference type="EMBL" id="JBDIZK010000004">
    <property type="protein sequence ID" value="MEN3747096.1"/>
    <property type="molecule type" value="Genomic_DNA"/>
</dbReference>
<keyword evidence="5" id="KW-1185">Reference proteome</keyword>
<name>A0ABV0B8P7_9SPHN</name>
<comment type="caution">
    <text evidence="4">The sequence shown here is derived from an EMBL/GenBank/DDBJ whole genome shotgun (WGS) entry which is preliminary data.</text>
</comment>
<evidence type="ECO:0000256" key="2">
    <source>
        <dbReference type="ARBA" id="ARBA00023315"/>
    </source>
</evidence>
<proteinExistence type="predicted"/>